<sequence>MFIGTQDKMCRLQQNSISFGEAKGYER</sequence>
<dbReference type="InParanoid" id="A0A804KLD8"/>
<reference evidence="1" key="1">
    <citation type="submission" date="2021-05" db="UniProtKB">
        <authorList>
            <consortium name="EnsemblPlants"/>
        </authorList>
    </citation>
    <scope>IDENTIFICATION</scope>
    <source>
        <strain evidence="1">subsp. malaccensis</strain>
    </source>
</reference>
<proteinExistence type="predicted"/>
<dbReference type="AlphaFoldDB" id="A0A804KLD8"/>
<keyword evidence="2" id="KW-1185">Reference proteome</keyword>
<protein>
    <submittedName>
        <fullName evidence="1">Uncharacterized protein</fullName>
    </submittedName>
</protein>
<evidence type="ECO:0000313" key="1">
    <source>
        <dbReference type="EnsemblPlants" id="Ma09_p19330.1"/>
    </source>
</evidence>
<name>A0A804KLD8_MUSAM</name>
<dbReference type="Gramene" id="Ma09_t19330.1">
    <property type="protein sequence ID" value="Ma09_p19330.1"/>
    <property type="gene ID" value="Ma09_g19330"/>
</dbReference>
<organism evidence="1 2">
    <name type="scientific">Musa acuminata subsp. malaccensis</name>
    <name type="common">Wild banana</name>
    <name type="synonym">Musa malaccensis</name>
    <dbReference type="NCBI Taxonomy" id="214687"/>
    <lineage>
        <taxon>Eukaryota</taxon>
        <taxon>Viridiplantae</taxon>
        <taxon>Streptophyta</taxon>
        <taxon>Embryophyta</taxon>
        <taxon>Tracheophyta</taxon>
        <taxon>Spermatophyta</taxon>
        <taxon>Magnoliopsida</taxon>
        <taxon>Liliopsida</taxon>
        <taxon>Zingiberales</taxon>
        <taxon>Musaceae</taxon>
        <taxon>Musa</taxon>
    </lineage>
</organism>
<evidence type="ECO:0000313" key="2">
    <source>
        <dbReference type="Proteomes" id="UP000012960"/>
    </source>
</evidence>
<dbReference type="EnsemblPlants" id="Ma09_t19330.1">
    <property type="protein sequence ID" value="Ma09_p19330.1"/>
    <property type="gene ID" value="Ma09_g19330"/>
</dbReference>
<accession>A0A804KLD8</accession>
<dbReference type="Proteomes" id="UP000012960">
    <property type="component" value="Unplaced"/>
</dbReference>